<dbReference type="AlphaFoldDB" id="A0A0A1E7P5"/>
<keyword evidence="5" id="KW-0460">Magnesium</keyword>
<proteinExistence type="evidence at transcript level"/>
<organism evidence="6">
    <name type="scientific">Jasminum sambac</name>
    <dbReference type="NCBI Taxonomy" id="660624"/>
    <lineage>
        <taxon>Eukaryota</taxon>
        <taxon>Viridiplantae</taxon>
        <taxon>Streptophyta</taxon>
        <taxon>Embryophyta</taxon>
        <taxon>Tracheophyta</taxon>
        <taxon>Spermatophyta</taxon>
        <taxon>Magnoliopsida</taxon>
        <taxon>eudicotyledons</taxon>
        <taxon>Gunneridae</taxon>
        <taxon>Pentapetalae</taxon>
        <taxon>asterids</taxon>
        <taxon>lamiids</taxon>
        <taxon>Lamiales</taxon>
        <taxon>Oleaceae</taxon>
        <taxon>Jasmineae</taxon>
        <taxon>Jasminum</taxon>
    </lineage>
</organism>
<comment type="similarity">
    <text evidence="1">Belongs to the methyltransferase superfamily. Type-7 methyltransferase family.</text>
</comment>
<keyword evidence="2" id="KW-0489">Methyltransferase</keyword>
<keyword evidence="3" id="KW-0808">Transferase</keyword>
<evidence type="ECO:0000256" key="3">
    <source>
        <dbReference type="ARBA" id="ARBA00022679"/>
    </source>
</evidence>
<dbReference type="PANTHER" id="PTHR31009">
    <property type="entry name" value="S-ADENOSYL-L-METHIONINE:CARBOXYL METHYLTRANSFERASE FAMILY PROTEIN"/>
    <property type="match status" value="1"/>
</dbReference>
<evidence type="ECO:0000256" key="2">
    <source>
        <dbReference type="ARBA" id="ARBA00022603"/>
    </source>
</evidence>
<dbReference type="BRENDA" id="2.1.1.274">
    <property type="organism ID" value="16228"/>
</dbReference>
<reference evidence="6" key="1">
    <citation type="submission" date="2014-08" db="EMBL/GenBank/DDBJ databases">
        <authorList>
            <person name="Sun J."/>
            <person name="Ye N.X."/>
            <person name="Chen G.X."/>
            <person name="Lin Z.K."/>
            <person name="Yu Y."/>
            <person name="Zhang D.T."/>
            <person name="Huang W."/>
        </authorList>
    </citation>
    <scope>NUCLEOTIDE SEQUENCE</scope>
</reference>
<evidence type="ECO:0000256" key="4">
    <source>
        <dbReference type="ARBA" id="ARBA00022723"/>
    </source>
</evidence>
<dbReference type="InterPro" id="IPR005299">
    <property type="entry name" value="MeTrfase_7"/>
</dbReference>
<evidence type="ECO:0000313" key="6">
    <source>
        <dbReference type="EMBL" id="AIY26015.1"/>
    </source>
</evidence>
<evidence type="ECO:0000256" key="1">
    <source>
        <dbReference type="ARBA" id="ARBA00007967"/>
    </source>
</evidence>
<dbReference type="SUPFAM" id="SSF53335">
    <property type="entry name" value="S-adenosyl-L-methionine-dependent methyltransferases"/>
    <property type="match status" value="1"/>
</dbReference>
<dbReference type="InterPro" id="IPR042086">
    <property type="entry name" value="MeTrfase_capping"/>
</dbReference>
<dbReference type="Gene3D" id="3.40.50.150">
    <property type="entry name" value="Vaccinia Virus protein VP39"/>
    <property type="match status" value="1"/>
</dbReference>
<dbReference type="GO" id="GO:0032259">
    <property type="term" value="P:methylation"/>
    <property type="evidence" value="ECO:0007669"/>
    <property type="project" value="UniProtKB-KW"/>
</dbReference>
<evidence type="ECO:0000256" key="5">
    <source>
        <dbReference type="ARBA" id="ARBA00022842"/>
    </source>
</evidence>
<protein>
    <submittedName>
        <fullName evidence="6">SAMT</fullName>
    </submittedName>
</protein>
<gene>
    <name evidence="6" type="primary">SAMT</name>
</gene>
<name>A0A0A1E7P5_9LAMI</name>
<dbReference type="InterPro" id="IPR029063">
    <property type="entry name" value="SAM-dependent_MTases_sf"/>
</dbReference>
<keyword evidence="4" id="KW-0479">Metal-binding</keyword>
<dbReference type="Gene3D" id="1.10.1200.270">
    <property type="entry name" value="Methyltransferase, alpha-helical capping domain"/>
    <property type="match status" value="1"/>
</dbReference>
<dbReference type="EMBL" id="KM406500">
    <property type="protein sequence ID" value="AIY26015.1"/>
    <property type="molecule type" value="mRNA"/>
</dbReference>
<dbReference type="GO" id="GO:0008168">
    <property type="term" value="F:methyltransferase activity"/>
    <property type="evidence" value="ECO:0007669"/>
    <property type="project" value="UniProtKB-KW"/>
</dbReference>
<sequence length="364" mass="40673">MEVSEVLHMNGGHGDSGYASNSLIQGKVISMTKEVREEAITSMYCNMFPATTICVAELGCSSGPNALLVATEVMRTVEKIRRKLGRQSSPEFQIYLNDLPGNDFNSIFQSLPRVVQELKEEIGPCFFAGVPASFYGRLFPTMSMHFVHSSYSLMWSSQVPKGVGNLNKENIYMASTSPPSVIQAYYEQFQKDFSIFLRCRSEELVDGGRMVLTFLGRASDDPTSKEGGHIWHLLAIALEQMVSEGLIAKEKLYSFNIPQYIPSPLEVKKEVEKEGSYTINRLGASEINWAACGENNNEGGYSVAKCMRSVVEPLLIGHFGEAVMDILFRKYGEVLNDRMSKEETKFVNVTISVTRRERKGMKDV</sequence>
<accession>A0A0A1E7P5</accession>
<dbReference type="Pfam" id="PF03492">
    <property type="entry name" value="Methyltransf_7"/>
    <property type="match status" value="1"/>
</dbReference>
<dbReference type="GO" id="GO:0046872">
    <property type="term" value="F:metal ion binding"/>
    <property type="evidence" value="ECO:0007669"/>
    <property type="project" value="UniProtKB-KW"/>
</dbReference>